<proteinExistence type="predicted"/>
<evidence type="ECO:0000313" key="3">
    <source>
        <dbReference type="Proteomes" id="UP000006556"/>
    </source>
</evidence>
<dbReference type="STRING" id="370438.PTH_1505"/>
<protein>
    <submittedName>
        <fullName evidence="2">Uncharacterized protein</fullName>
    </submittedName>
</protein>
<gene>
    <name evidence="2" type="ordered locus">PTH_1505</name>
</gene>
<dbReference type="HOGENOM" id="CLU_2937554_0_0_9"/>
<keyword evidence="1" id="KW-1133">Transmembrane helix</keyword>
<feature type="transmembrane region" description="Helical" evidence="1">
    <location>
        <begin position="12"/>
        <end position="33"/>
    </location>
</feature>
<organism evidence="2 3">
    <name type="scientific">Pelotomaculum thermopropionicum (strain DSM 13744 / JCM 10971 / SI)</name>
    <dbReference type="NCBI Taxonomy" id="370438"/>
    <lineage>
        <taxon>Bacteria</taxon>
        <taxon>Bacillati</taxon>
        <taxon>Bacillota</taxon>
        <taxon>Clostridia</taxon>
        <taxon>Eubacteriales</taxon>
        <taxon>Desulfotomaculaceae</taxon>
        <taxon>Pelotomaculum</taxon>
    </lineage>
</organism>
<dbReference type="KEGG" id="pth:PTH_1505"/>
<name>A5D250_PELTS</name>
<keyword evidence="1" id="KW-0472">Membrane</keyword>
<reference evidence="3" key="1">
    <citation type="journal article" date="2008" name="Genome Res.">
        <title>The genome of Pelotomaculum thermopropionicum reveals niche-associated evolution in anaerobic microbiota.</title>
        <authorList>
            <person name="Kosaka T."/>
            <person name="Kato S."/>
            <person name="Shimoyama T."/>
            <person name="Ishii S."/>
            <person name="Abe T."/>
            <person name="Watanabe K."/>
        </authorList>
    </citation>
    <scope>NUCLEOTIDE SEQUENCE [LARGE SCALE GENOMIC DNA]</scope>
    <source>
        <strain evidence="3">DSM 13744 / JCM 10971 / SI</strain>
    </source>
</reference>
<sequence length="60" mass="6893">MLIFLFKDYHKIPAFFLFNYFIITASCNLKILFNNILRPALLRAVFYIGGGYCGKIIAKG</sequence>
<evidence type="ECO:0000256" key="1">
    <source>
        <dbReference type="SAM" id="Phobius"/>
    </source>
</evidence>
<evidence type="ECO:0000313" key="2">
    <source>
        <dbReference type="EMBL" id="BAF59686.1"/>
    </source>
</evidence>
<dbReference type="Proteomes" id="UP000006556">
    <property type="component" value="Chromosome"/>
</dbReference>
<dbReference type="PROSITE" id="PS51257">
    <property type="entry name" value="PROKAR_LIPOPROTEIN"/>
    <property type="match status" value="1"/>
</dbReference>
<keyword evidence="3" id="KW-1185">Reference proteome</keyword>
<keyword evidence="1" id="KW-0812">Transmembrane</keyword>
<dbReference type="EMBL" id="AP009389">
    <property type="protein sequence ID" value="BAF59686.1"/>
    <property type="molecule type" value="Genomic_DNA"/>
</dbReference>
<accession>A5D250</accession>
<dbReference type="AlphaFoldDB" id="A5D250"/>